<dbReference type="HOGENOM" id="CLU_2114743_0_0_1"/>
<reference evidence="2" key="2">
    <citation type="submission" date="2015-01" db="EMBL/GenBank/DDBJ databases">
        <title>Evolutionary Origins and Diversification of the Mycorrhizal Mutualists.</title>
        <authorList>
            <consortium name="DOE Joint Genome Institute"/>
            <consortium name="Mycorrhizal Genomics Consortium"/>
            <person name="Kohler A."/>
            <person name="Kuo A."/>
            <person name="Nagy L.G."/>
            <person name="Floudas D."/>
            <person name="Copeland A."/>
            <person name="Barry K.W."/>
            <person name="Cichocki N."/>
            <person name="Veneault-Fourrey C."/>
            <person name="LaButti K."/>
            <person name="Lindquist E.A."/>
            <person name="Lipzen A."/>
            <person name="Lundell T."/>
            <person name="Morin E."/>
            <person name="Murat C."/>
            <person name="Riley R."/>
            <person name="Ohm R."/>
            <person name="Sun H."/>
            <person name="Tunlid A."/>
            <person name="Henrissat B."/>
            <person name="Grigoriev I.V."/>
            <person name="Hibbett D.S."/>
            <person name="Martin F."/>
        </authorList>
    </citation>
    <scope>NUCLEOTIDE SEQUENCE [LARGE SCALE GENOMIC DNA]</scope>
    <source>
        <strain evidence="2">Marx 270</strain>
    </source>
</reference>
<reference evidence="1 2" key="1">
    <citation type="submission" date="2014-04" db="EMBL/GenBank/DDBJ databases">
        <authorList>
            <consortium name="DOE Joint Genome Institute"/>
            <person name="Kuo A."/>
            <person name="Kohler A."/>
            <person name="Costa M.D."/>
            <person name="Nagy L.G."/>
            <person name="Floudas D."/>
            <person name="Copeland A."/>
            <person name="Barry K.W."/>
            <person name="Cichocki N."/>
            <person name="Veneault-Fourrey C."/>
            <person name="LaButti K."/>
            <person name="Lindquist E.A."/>
            <person name="Lipzen A."/>
            <person name="Lundell T."/>
            <person name="Morin E."/>
            <person name="Murat C."/>
            <person name="Sun H."/>
            <person name="Tunlid A."/>
            <person name="Henrissat B."/>
            <person name="Grigoriev I.V."/>
            <person name="Hibbett D.S."/>
            <person name="Martin F."/>
            <person name="Nordberg H.P."/>
            <person name="Cantor M.N."/>
            <person name="Hua S.X."/>
        </authorList>
    </citation>
    <scope>NUCLEOTIDE SEQUENCE [LARGE SCALE GENOMIC DNA]</scope>
    <source>
        <strain evidence="1 2">Marx 270</strain>
    </source>
</reference>
<dbReference type="EMBL" id="KN831944">
    <property type="protein sequence ID" value="KIO15251.1"/>
    <property type="molecule type" value="Genomic_DNA"/>
</dbReference>
<dbReference type="Proteomes" id="UP000054217">
    <property type="component" value="Unassembled WGS sequence"/>
</dbReference>
<evidence type="ECO:0000313" key="1">
    <source>
        <dbReference type="EMBL" id="KIO15251.1"/>
    </source>
</evidence>
<keyword evidence="2" id="KW-1185">Reference proteome</keyword>
<sequence length="115" mass="13370">MVKTISVMKSLCHRPHCSLHFHLVVQKRVSFAQQQLQHIPFRGTASRCRRQNGRLVQVTVPFSPRSIRKSLHPHSRLLMYTPLDDALVPLHRRTFAAVTDTKLRYHTFSYAIRVG</sequence>
<gene>
    <name evidence="1" type="ORF">M404DRAFT_991983</name>
</gene>
<organism evidence="1 2">
    <name type="scientific">Pisolithus tinctorius Marx 270</name>
    <dbReference type="NCBI Taxonomy" id="870435"/>
    <lineage>
        <taxon>Eukaryota</taxon>
        <taxon>Fungi</taxon>
        <taxon>Dikarya</taxon>
        <taxon>Basidiomycota</taxon>
        <taxon>Agaricomycotina</taxon>
        <taxon>Agaricomycetes</taxon>
        <taxon>Agaricomycetidae</taxon>
        <taxon>Boletales</taxon>
        <taxon>Sclerodermatineae</taxon>
        <taxon>Pisolithaceae</taxon>
        <taxon>Pisolithus</taxon>
    </lineage>
</organism>
<name>A0A0C3PZF1_PISTI</name>
<feature type="non-terminal residue" evidence="1">
    <location>
        <position position="115"/>
    </location>
</feature>
<proteinExistence type="predicted"/>
<protein>
    <submittedName>
        <fullName evidence="1">Uncharacterized protein</fullName>
    </submittedName>
</protein>
<evidence type="ECO:0000313" key="2">
    <source>
        <dbReference type="Proteomes" id="UP000054217"/>
    </source>
</evidence>
<dbReference type="InParanoid" id="A0A0C3PZF1"/>
<accession>A0A0C3PZF1</accession>
<dbReference type="AlphaFoldDB" id="A0A0C3PZF1"/>